<evidence type="ECO:0000256" key="1">
    <source>
        <dbReference type="SAM" id="MobiDB-lite"/>
    </source>
</evidence>
<keyword evidence="2" id="KW-0472">Membrane</keyword>
<dbReference type="GeneID" id="19300894"/>
<accession>S7PXU6</accession>
<evidence type="ECO:0000256" key="2">
    <source>
        <dbReference type="SAM" id="Phobius"/>
    </source>
</evidence>
<sequence length="212" mass="22559">MSQSPTSPSPTITSPGSGSTSTNNDFFGGPASPPVILAILAIGMFGIAAMAVVGWRRTHVGRNLVLSPFGLELLGLEAAEFQMKEQKVVGEKPELWDMWLAGAPSESYGKGHGLSETKPIAACAVNSSEPNHRHLADAPRNFMNFHLPDRRQVATDRETSPSPADLQLGTPVQVAFAIVMPSPHRNDKATNHTLEYSIGLLHTKVGADSNPG</sequence>
<dbReference type="OrthoDB" id="2972750at2759"/>
<gene>
    <name evidence="3" type="ORF">GLOTRDRAFT_122919</name>
</gene>
<evidence type="ECO:0000313" key="3">
    <source>
        <dbReference type="EMBL" id="EPQ52343.1"/>
    </source>
</evidence>
<dbReference type="HOGENOM" id="CLU_1299838_0_0_1"/>
<name>S7PXU6_GLOTA</name>
<dbReference type="EMBL" id="KB469308">
    <property type="protein sequence ID" value="EPQ52343.1"/>
    <property type="molecule type" value="Genomic_DNA"/>
</dbReference>
<organism evidence="3 4">
    <name type="scientific">Gloeophyllum trabeum (strain ATCC 11539 / FP-39264 / Madison 617)</name>
    <name type="common">Brown rot fungus</name>
    <dbReference type="NCBI Taxonomy" id="670483"/>
    <lineage>
        <taxon>Eukaryota</taxon>
        <taxon>Fungi</taxon>
        <taxon>Dikarya</taxon>
        <taxon>Basidiomycota</taxon>
        <taxon>Agaricomycotina</taxon>
        <taxon>Agaricomycetes</taxon>
        <taxon>Gloeophyllales</taxon>
        <taxon>Gloeophyllaceae</taxon>
        <taxon>Gloeophyllum</taxon>
    </lineage>
</organism>
<reference evidence="3 4" key="1">
    <citation type="journal article" date="2012" name="Science">
        <title>The Paleozoic origin of enzymatic lignin decomposition reconstructed from 31 fungal genomes.</title>
        <authorList>
            <person name="Floudas D."/>
            <person name="Binder M."/>
            <person name="Riley R."/>
            <person name="Barry K."/>
            <person name="Blanchette R.A."/>
            <person name="Henrissat B."/>
            <person name="Martinez A.T."/>
            <person name="Otillar R."/>
            <person name="Spatafora J.W."/>
            <person name="Yadav J.S."/>
            <person name="Aerts A."/>
            <person name="Benoit I."/>
            <person name="Boyd A."/>
            <person name="Carlson A."/>
            <person name="Copeland A."/>
            <person name="Coutinho P.M."/>
            <person name="de Vries R.P."/>
            <person name="Ferreira P."/>
            <person name="Findley K."/>
            <person name="Foster B."/>
            <person name="Gaskell J."/>
            <person name="Glotzer D."/>
            <person name="Gorecki P."/>
            <person name="Heitman J."/>
            <person name="Hesse C."/>
            <person name="Hori C."/>
            <person name="Igarashi K."/>
            <person name="Jurgens J.A."/>
            <person name="Kallen N."/>
            <person name="Kersten P."/>
            <person name="Kohler A."/>
            <person name="Kuees U."/>
            <person name="Kumar T.K.A."/>
            <person name="Kuo A."/>
            <person name="LaButti K."/>
            <person name="Larrondo L.F."/>
            <person name="Lindquist E."/>
            <person name="Ling A."/>
            <person name="Lombard V."/>
            <person name="Lucas S."/>
            <person name="Lundell T."/>
            <person name="Martin R."/>
            <person name="McLaughlin D.J."/>
            <person name="Morgenstern I."/>
            <person name="Morin E."/>
            <person name="Murat C."/>
            <person name="Nagy L.G."/>
            <person name="Nolan M."/>
            <person name="Ohm R.A."/>
            <person name="Patyshakuliyeva A."/>
            <person name="Rokas A."/>
            <person name="Ruiz-Duenas F.J."/>
            <person name="Sabat G."/>
            <person name="Salamov A."/>
            <person name="Samejima M."/>
            <person name="Schmutz J."/>
            <person name="Slot J.C."/>
            <person name="St John F."/>
            <person name="Stenlid J."/>
            <person name="Sun H."/>
            <person name="Sun S."/>
            <person name="Syed K."/>
            <person name="Tsang A."/>
            <person name="Wiebenga A."/>
            <person name="Young D."/>
            <person name="Pisabarro A."/>
            <person name="Eastwood D.C."/>
            <person name="Martin F."/>
            <person name="Cullen D."/>
            <person name="Grigoriev I.V."/>
            <person name="Hibbett D.S."/>
        </authorList>
    </citation>
    <scope>NUCLEOTIDE SEQUENCE [LARGE SCALE GENOMIC DNA]</scope>
    <source>
        <strain evidence="3 4">ATCC 11539</strain>
    </source>
</reference>
<feature type="compositionally biased region" description="Low complexity" evidence="1">
    <location>
        <begin position="1"/>
        <end position="22"/>
    </location>
</feature>
<feature type="transmembrane region" description="Helical" evidence="2">
    <location>
        <begin position="35"/>
        <end position="55"/>
    </location>
</feature>
<keyword evidence="4" id="KW-1185">Reference proteome</keyword>
<protein>
    <submittedName>
        <fullName evidence="3">Uncharacterized protein</fullName>
    </submittedName>
</protein>
<proteinExistence type="predicted"/>
<keyword evidence="2" id="KW-0812">Transmembrane</keyword>
<evidence type="ECO:0000313" key="4">
    <source>
        <dbReference type="Proteomes" id="UP000030669"/>
    </source>
</evidence>
<keyword evidence="2" id="KW-1133">Transmembrane helix</keyword>
<dbReference type="RefSeq" id="XP_007869497.1">
    <property type="nucleotide sequence ID" value="XM_007871306.1"/>
</dbReference>
<dbReference type="AlphaFoldDB" id="S7PXU6"/>
<dbReference type="KEGG" id="gtr:GLOTRDRAFT_122919"/>
<dbReference type="Proteomes" id="UP000030669">
    <property type="component" value="Unassembled WGS sequence"/>
</dbReference>
<dbReference type="eggNOG" id="ENOG502SYPZ">
    <property type="taxonomic scope" value="Eukaryota"/>
</dbReference>
<feature type="region of interest" description="Disordered" evidence="1">
    <location>
        <begin position="1"/>
        <end position="25"/>
    </location>
</feature>
<dbReference type="OMA" id="GWRRIQF"/>